<organism evidence="1 2">
    <name type="scientific">Adineta steineri</name>
    <dbReference type="NCBI Taxonomy" id="433720"/>
    <lineage>
        <taxon>Eukaryota</taxon>
        <taxon>Metazoa</taxon>
        <taxon>Spiralia</taxon>
        <taxon>Gnathifera</taxon>
        <taxon>Rotifera</taxon>
        <taxon>Eurotatoria</taxon>
        <taxon>Bdelloidea</taxon>
        <taxon>Adinetida</taxon>
        <taxon>Adinetidae</taxon>
        <taxon>Adineta</taxon>
    </lineage>
</organism>
<dbReference type="EMBL" id="CAJNOG010004265">
    <property type="protein sequence ID" value="CAF1539741.1"/>
    <property type="molecule type" value="Genomic_DNA"/>
</dbReference>
<protein>
    <submittedName>
        <fullName evidence="1">Uncharacterized protein</fullName>
    </submittedName>
</protein>
<evidence type="ECO:0000313" key="1">
    <source>
        <dbReference type="EMBL" id="CAF1539741.1"/>
    </source>
</evidence>
<evidence type="ECO:0000313" key="2">
    <source>
        <dbReference type="Proteomes" id="UP000663845"/>
    </source>
</evidence>
<dbReference type="AlphaFoldDB" id="A0A815WB17"/>
<comment type="caution">
    <text evidence="1">The sequence shown here is derived from an EMBL/GenBank/DDBJ whole genome shotgun (WGS) entry which is preliminary data.</text>
</comment>
<sequence length="48" mass="5502">VNKSLDWIMQAIARVKMNDRKKPPVSLEPIFLQGNTSFDNRTTTNPTQ</sequence>
<accession>A0A815WB17</accession>
<gene>
    <name evidence="1" type="ORF">JYZ213_LOCUS45630</name>
</gene>
<dbReference type="Proteomes" id="UP000663845">
    <property type="component" value="Unassembled WGS sequence"/>
</dbReference>
<reference evidence="1" key="1">
    <citation type="submission" date="2021-02" db="EMBL/GenBank/DDBJ databases">
        <authorList>
            <person name="Nowell W R."/>
        </authorList>
    </citation>
    <scope>NUCLEOTIDE SEQUENCE</scope>
</reference>
<name>A0A815WB17_9BILA</name>
<feature type="non-terminal residue" evidence="1">
    <location>
        <position position="1"/>
    </location>
</feature>
<proteinExistence type="predicted"/>